<dbReference type="Pfam" id="PF02873">
    <property type="entry name" value="MurB_C"/>
    <property type="match status" value="1"/>
</dbReference>
<dbReference type="AlphaFoldDB" id="A0A0F8WAK5"/>
<dbReference type="InterPro" id="IPR003170">
    <property type="entry name" value="MurB"/>
</dbReference>
<dbReference type="GO" id="GO:0071555">
    <property type="term" value="P:cell wall organization"/>
    <property type="evidence" value="ECO:0007669"/>
    <property type="project" value="TreeGrafter"/>
</dbReference>
<dbReference type="PANTHER" id="PTHR21071">
    <property type="entry name" value="UDP-N-ACETYLENOLPYRUVOYLGLUCOSAMINE REDUCTASE"/>
    <property type="match status" value="1"/>
</dbReference>
<organism evidence="3">
    <name type="scientific">marine sediment metagenome</name>
    <dbReference type="NCBI Taxonomy" id="412755"/>
    <lineage>
        <taxon>unclassified sequences</taxon>
        <taxon>metagenomes</taxon>
        <taxon>ecological metagenomes</taxon>
    </lineage>
</organism>
<dbReference type="GO" id="GO:0005829">
    <property type="term" value="C:cytosol"/>
    <property type="evidence" value="ECO:0007669"/>
    <property type="project" value="TreeGrafter"/>
</dbReference>
<dbReference type="EMBL" id="LAZR01070118">
    <property type="protein sequence ID" value="KKK45090.1"/>
    <property type="molecule type" value="Genomic_DNA"/>
</dbReference>
<feature type="non-terminal residue" evidence="3">
    <location>
        <position position="1"/>
    </location>
</feature>
<dbReference type="GO" id="GO:0050660">
    <property type="term" value="F:flavin adenine dinucleotide binding"/>
    <property type="evidence" value="ECO:0007669"/>
    <property type="project" value="TreeGrafter"/>
</dbReference>
<name>A0A0F8WAK5_9ZZZZ</name>
<dbReference type="SUPFAM" id="SSF56194">
    <property type="entry name" value="Uridine diphospho-N-Acetylenolpyruvylglucosamine reductase, MurB, C-terminal domain"/>
    <property type="match status" value="1"/>
</dbReference>
<dbReference type="InterPro" id="IPR011601">
    <property type="entry name" value="MurB_C"/>
</dbReference>
<evidence type="ECO:0000256" key="1">
    <source>
        <dbReference type="ARBA" id="ARBA00001974"/>
    </source>
</evidence>
<comment type="cofactor">
    <cofactor evidence="1">
        <name>FAD</name>
        <dbReference type="ChEBI" id="CHEBI:57692"/>
    </cofactor>
</comment>
<feature type="domain" description="UDP-N-acetylenolpyruvoylglucosamine reductase C-terminal" evidence="2">
    <location>
        <begin position="1"/>
        <end position="50"/>
    </location>
</feature>
<comment type="caution">
    <text evidence="3">The sequence shown here is derived from an EMBL/GenBank/DDBJ whole genome shotgun (WGS) entry which is preliminary data.</text>
</comment>
<accession>A0A0F8WAK5</accession>
<reference evidence="3" key="1">
    <citation type="journal article" date="2015" name="Nature">
        <title>Complex archaea that bridge the gap between prokaryotes and eukaryotes.</title>
        <authorList>
            <person name="Spang A."/>
            <person name="Saw J.H."/>
            <person name="Jorgensen S.L."/>
            <person name="Zaremba-Niedzwiedzka K."/>
            <person name="Martijn J."/>
            <person name="Lind A.E."/>
            <person name="van Eijk R."/>
            <person name="Schleper C."/>
            <person name="Guy L."/>
            <person name="Ettema T.J."/>
        </authorList>
    </citation>
    <scope>NUCLEOTIDE SEQUENCE</scope>
</reference>
<gene>
    <name evidence="3" type="ORF">LCGC14_3166070</name>
</gene>
<sequence length="55" mass="6050">GGAEISQSHANLIVNTGKSKAADVLKLIEFIEKKVYAGFGYKLEREILLIGEWSN</sequence>
<evidence type="ECO:0000313" key="3">
    <source>
        <dbReference type="EMBL" id="KKK45090.1"/>
    </source>
</evidence>
<dbReference type="GO" id="GO:0008762">
    <property type="term" value="F:UDP-N-acetylmuramate dehydrogenase activity"/>
    <property type="evidence" value="ECO:0007669"/>
    <property type="project" value="InterPro"/>
</dbReference>
<proteinExistence type="predicted"/>
<protein>
    <recommendedName>
        <fullName evidence="2">UDP-N-acetylenolpyruvoylglucosamine reductase C-terminal domain-containing protein</fullName>
    </recommendedName>
</protein>
<dbReference type="InterPro" id="IPR036635">
    <property type="entry name" value="MurB_C_sf"/>
</dbReference>
<dbReference type="Gene3D" id="3.90.78.10">
    <property type="entry name" value="UDP-N-acetylenolpyruvoylglucosamine reductase, C-terminal domain"/>
    <property type="match status" value="1"/>
</dbReference>
<evidence type="ECO:0000259" key="2">
    <source>
        <dbReference type="Pfam" id="PF02873"/>
    </source>
</evidence>
<dbReference type="PANTHER" id="PTHR21071:SF4">
    <property type="entry name" value="UDP-N-ACETYLENOLPYRUVOYLGLUCOSAMINE REDUCTASE"/>
    <property type="match status" value="1"/>
</dbReference>